<dbReference type="PROSITE" id="PS50103">
    <property type="entry name" value="ZF_C3H1"/>
    <property type="match status" value="1"/>
</dbReference>
<organism evidence="3 4">
    <name type="scientific">Tanacetum coccineum</name>
    <dbReference type="NCBI Taxonomy" id="301880"/>
    <lineage>
        <taxon>Eukaryota</taxon>
        <taxon>Viridiplantae</taxon>
        <taxon>Streptophyta</taxon>
        <taxon>Embryophyta</taxon>
        <taxon>Tracheophyta</taxon>
        <taxon>Spermatophyta</taxon>
        <taxon>Magnoliopsida</taxon>
        <taxon>eudicotyledons</taxon>
        <taxon>Gunneridae</taxon>
        <taxon>Pentapetalae</taxon>
        <taxon>asterids</taxon>
        <taxon>campanulids</taxon>
        <taxon>Asterales</taxon>
        <taxon>Asteraceae</taxon>
        <taxon>Asteroideae</taxon>
        <taxon>Anthemideae</taxon>
        <taxon>Anthemidinae</taxon>
        <taxon>Tanacetum</taxon>
    </lineage>
</organism>
<name>A0ABQ5GDC6_9ASTR</name>
<keyword evidence="1" id="KW-0479">Metal-binding</keyword>
<feature type="zinc finger region" description="C3H1-type" evidence="1">
    <location>
        <begin position="137"/>
        <end position="167"/>
    </location>
</feature>
<gene>
    <name evidence="3" type="ORF">Tco_1032695</name>
</gene>
<feature type="domain" description="C3H1-type" evidence="2">
    <location>
        <begin position="137"/>
        <end position="167"/>
    </location>
</feature>
<protein>
    <submittedName>
        <fullName evidence="3">Ribonuclease H-like domain-containing protein</fullName>
    </submittedName>
</protein>
<dbReference type="InterPro" id="IPR000571">
    <property type="entry name" value="Znf_CCCH"/>
</dbReference>
<dbReference type="PANTHER" id="PTHR11439:SF524">
    <property type="entry name" value="RNA-DIRECTED DNA POLYMERASE, PROTEIN KINASE RLK-PELLE-DLSV FAMILY"/>
    <property type="match status" value="1"/>
</dbReference>
<reference evidence="3" key="2">
    <citation type="submission" date="2022-01" db="EMBL/GenBank/DDBJ databases">
        <authorList>
            <person name="Yamashiro T."/>
            <person name="Shiraishi A."/>
            <person name="Satake H."/>
            <person name="Nakayama K."/>
        </authorList>
    </citation>
    <scope>NUCLEOTIDE SEQUENCE</scope>
</reference>
<evidence type="ECO:0000256" key="1">
    <source>
        <dbReference type="PROSITE-ProRule" id="PRU00723"/>
    </source>
</evidence>
<dbReference type="Proteomes" id="UP001151760">
    <property type="component" value="Unassembled WGS sequence"/>
</dbReference>
<dbReference type="PANTHER" id="PTHR11439">
    <property type="entry name" value="GAG-POL-RELATED RETROTRANSPOSON"/>
    <property type="match status" value="1"/>
</dbReference>
<reference evidence="3" key="1">
    <citation type="journal article" date="2022" name="Int. J. Mol. Sci.">
        <title>Draft Genome of Tanacetum Coccineum: Genomic Comparison of Closely Related Tanacetum-Family Plants.</title>
        <authorList>
            <person name="Yamashiro T."/>
            <person name="Shiraishi A."/>
            <person name="Nakayama K."/>
            <person name="Satake H."/>
        </authorList>
    </citation>
    <scope>NUCLEOTIDE SEQUENCE</scope>
</reference>
<accession>A0ABQ5GDC6</accession>
<dbReference type="Pfam" id="PF13976">
    <property type="entry name" value="gag_pre-integrs"/>
    <property type="match status" value="1"/>
</dbReference>
<proteinExistence type="predicted"/>
<comment type="caution">
    <text evidence="3">The sequence shown here is derived from an EMBL/GenBank/DDBJ whole genome shotgun (WGS) entry which is preliminary data.</text>
</comment>
<keyword evidence="4" id="KW-1185">Reference proteome</keyword>
<dbReference type="InterPro" id="IPR025724">
    <property type="entry name" value="GAG-pre-integrase_dom"/>
</dbReference>
<evidence type="ECO:0000313" key="4">
    <source>
        <dbReference type="Proteomes" id="UP001151760"/>
    </source>
</evidence>
<evidence type="ECO:0000313" key="3">
    <source>
        <dbReference type="EMBL" id="GJT73409.1"/>
    </source>
</evidence>
<sequence length="522" mass="58560">MAVDDNITSPSTPSLSSMEKAFGVSNIKTHVPLVLDLDQLNYDAWCELFTTHCYSFGMLGFLDGTTVNTNNDANDRKKLDSLLKVWIYGTISTSLLQTVLKKNVTAKDVWTSLKNLFHDNKDARARELQEELRSLDLGNLTIADYFKRIKRGNCKFGAKCRYLHTRDNKQVIPHQSWNENFGGQQMVRGPTGQHVRAPRPAYYWPSHSQHAFGPSGPTGGILGPYPATPTASLSGPRPGAPGYWEYGPDQATTLPRAFNTMSFRYADNNEDSGWYMDTAPHLISPRIHDFWTRQPLLRCNSTGDLYPFHPSTTTTPTALLTTSESTWHRRLGHPSDDVLRLLALNKFISCNKTKSMTLCNACQLDADWAGCPATRRSTFGYCVFLGDNLLSWSSKRQHTLSCSSAEAKYRGVVNVVAETAWIRNLLRELQAPLFTATLVYCDNVSVVYMSANPIQHQCTKHIEIDIHFVQDKVATGLVRVLHVPSRYQYADIFTKGLPYPLFVDFLSSLSVRSPPAQTEGVY</sequence>
<keyword evidence="1" id="KW-0862">Zinc</keyword>
<keyword evidence="1" id="KW-0863">Zinc-finger</keyword>
<dbReference type="CDD" id="cd09272">
    <property type="entry name" value="RNase_HI_RT_Ty1"/>
    <property type="match status" value="1"/>
</dbReference>
<evidence type="ECO:0000259" key="2">
    <source>
        <dbReference type="PROSITE" id="PS50103"/>
    </source>
</evidence>
<dbReference type="EMBL" id="BQNB010018350">
    <property type="protein sequence ID" value="GJT73409.1"/>
    <property type="molecule type" value="Genomic_DNA"/>
</dbReference>